<dbReference type="WBParaSite" id="Hba_11972">
    <property type="protein sequence ID" value="Hba_11972"/>
    <property type="gene ID" value="Hba_11972"/>
</dbReference>
<reference evidence="2" key="1">
    <citation type="submission" date="2016-11" db="UniProtKB">
        <authorList>
            <consortium name="WormBaseParasite"/>
        </authorList>
    </citation>
    <scope>IDENTIFICATION</scope>
</reference>
<evidence type="ECO:0000313" key="2">
    <source>
        <dbReference type="WBParaSite" id="Hba_11972"/>
    </source>
</evidence>
<organism evidence="1 2">
    <name type="scientific">Heterorhabditis bacteriophora</name>
    <name type="common">Entomopathogenic nematode worm</name>
    <dbReference type="NCBI Taxonomy" id="37862"/>
    <lineage>
        <taxon>Eukaryota</taxon>
        <taxon>Metazoa</taxon>
        <taxon>Ecdysozoa</taxon>
        <taxon>Nematoda</taxon>
        <taxon>Chromadorea</taxon>
        <taxon>Rhabditida</taxon>
        <taxon>Rhabditina</taxon>
        <taxon>Rhabditomorpha</taxon>
        <taxon>Strongyloidea</taxon>
        <taxon>Heterorhabditidae</taxon>
        <taxon>Heterorhabditis</taxon>
    </lineage>
</organism>
<dbReference type="AlphaFoldDB" id="A0A1I7X2Z8"/>
<evidence type="ECO:0000313" key="1">
    <source>
        <dbReference type="Proteomes" id="UP000095283"/>
    </source>
</evidence>
<accession>A0A1I7X2Z8</accession>
<dbReference type="Proteomes" id="UP000095283">
    <property type="component" value="Unplaced"/>
</dbReference>
<name>A0A1I7X2Z8_HETBA</name>
<keyword evidence="1" id="KW-1185">Reference proteome</keyword>
<sequence>MISNVPLAKDGANVIFSEKKMK</sequence>
<protein>
    <submittedName>
        <fullName evidence="2">50S ribosomal protein L23</fullName>
    </submittedName>
</protein>
<proteinExistence type="predicted"/>